<feature type="region of interest" description="Disordered" evidence="1">
    <location>
        <begin position="587"/>
        <end position="609"/>
    </location>
</feature>
<keyword evidence="3" id="KW-1185">Reference proteome</keyword>
<evidence type="ECO:0000313" key="3">
    <source>
        <dbReference type="Proteomes" id="UP001596207"/>
    </source>
</evidence>
<name>A0ABW1HKM4_9ACTN</name>
<evidence type="ECO:0000313" key="2">
    <source>
        <dbReference type="EMBL" id="MFC5941145.1"/>
    </source>
</evidence>
<reference evidence="3" key="1">
    <citation type="journal article" date="2019" name="Int. J. Syst. Evol. Microbiol.">
        <title>The Global Catalogue of Microorganisms (GCM) 10K type strain sequencing project: providing services to taxonomists for standard genome sequencing and annotation.</title>
        <authorList>
            <consortium name="The Broad Institute Genomics Platform"/>
            <consortium name="The Broad Institute Genome Sequencing Center for Infectious Disease"/>
            <person name="Wu L."/>
            <person name="Ma J."/>
        </authorList>
    </citation>
    <scope>NUCLEOTIDE SEQUENCE [LARGE SCALE GENOMIC DNA]</scope>
    <source>
        <strain evidence="3">CGMCC 4.7173</strain>
    </source>
</reference>
<dbReference type="RefSeq" id="WP_353899848.1">
    <property type="nucleotide sequence ID" value="NZ_CP158970.1"/>
</dbReference>
<evidence type="ECO:0000256" key="1">
    <source>
        <dbReference type="SAM" id="MobiDB-lite"/>
    </source>
</evidence>
<proteinExistence type="predicted"/>
<sequence length="609" mass="65980">MKASTLDPTPRASARGVGSNADTIPPVYDYTAAGAAFTRATRPDYFGWIEHVRAAAGCTRPIRLAGQLLTVDSATGRVVEQRHTDGMPDAVIYTPCGNRRATVCPACAHTYQRDAYQLLRAGLVGGKGVPDTVTRHPAVFPTFTAPSFGPVHVRAVRKHTCADRKRCDCRPDPCHARRATDPAAGRCPHGRPAACWARHEPADAVLGQPLCLDCYDHDHQVVWNLYSGELWHRTKQAAERHLAKLARRRGIPRVQVVTASGNTRTVPPVRLSHGKAAEFQARGAVHFHALVRLDGVDPTDPAAVVPPPAAFTVADLVDALRHAAAHVAFATPAHPDRPDGWPIAWGEQLDIRPITLTGHGEVTDSMVAGYLAKYATKSTEVTGHRSVRLTADTIGEHADPDGDHAARLIDACWRLGRPTGTPVPLSQRPRNPRPRPGFVDRWECPDCGTHTRYAACPVCVAHRQATLDTEPTQPANPNPYARLRRWAHMLGFGGHFLTKARRYSVTFQTLRDARRDHRQREDEGHAHPATGSPLVDEPDDTTLIVGTLTFAGVGWHTTGDALLANTAAAMARERQATGREELAHELGTAPAGIAPAAAQSEQTWGGHPS</sequence>
<protein>
    <submittedName>
        <fullName evidence="2">Replication initiator</fullName>
    </submittedName>
</protein>
<feature type="region of interest" description="Disordered" evidence="1">
    <location>
        <begin position="514"/>
        <end position="538"/>
    </location>
</feature>
<comment type="caution">
    <text evidence="2">The sequence shown here is derived from an EMBL/GenBank/DDBJ whole genome shotgun (WGS) entry which is preliminary data.</text>
</comment>
<accession>A0ABW1HKM4</accession>
<dbReference type="EMBL" id="JBHSQQ010000022">
    <property type="protein sequence ID" value="MFC5941145.1"/>
    <property type="molecule type" value="Genomic_DNA"/>
</dbReference>
<feature type="compositionally biased region" description="Low complexity" evidence="1">
    <location>
        <begin position="589"/>
        <end position="598"/>
    </location>
</feature>
<organism evidence="2 3">
    <name type="scientific">Micromonospora harpali</name>
    <dbReference type="NCBI Taxonomy" id="1490225"/>
    <lineage>
        <taxon>Bacteria</taxon>
        <taxon>Bacillati</taxon>
        <taxon>Actinomycetota</taxon>
        <taxon>Actinomycetes</taxon>
        <taxon>Micromonosporales</taxon>
        <taxon>Micromonosporaceae</taxon>
        <taxon>Micromonospora</taxon>
    </lineage>
</organism>
<gene>
    <name evidence="2" type="ORF">ACFPZ4_06600</name>
</gene>
<dbReference type="Pfam" id="PF20199">
    <property type="entry name" value="RepSA"/>
    <property type="match status" value="1"/>
</dbReference>
<dbReference type="Proteomes" id="UP001596207">
    <property type="component" value="Unassembled WGS sequence"/>
</dbReference>
<dbReference type="InterPro" id="IPR046828">
    <property type="entry name" value="RepSA"/>
</dbReference>
<feature type="compositionally biased region" description="Basic and acidic residues" evidence="1">
    <location>
        <begin position="514"/>
        <end position="526"/>
    </location>
</feature>